<gene>
    <name evidence="2" type="ORF">Clopa_0309</name>
</gene>
<name>R4K0S1_CLOPA</name>
<keyword evidence="3" id="KW-1185">Reference proteome</keyword>
<dbReference type="PATRIC" id="fig|86416.3.peg.287"/>
<feature type="region of interest" description="Disordered" evidence="1">
    <location>
        <begin position="79"/>
        <end position="118"/>
    </location>
</feature>
<dbReference type="KEGG" id="cpas:Clopa_0309"/>
<dbReference type="OrthoDB" id="9785306at2"/>
<proteinExistence type="predicted"/>
<protein>
    <submittedName>
        <fullName evidence="2">YabG peptidase U57</fullName>
    </submittedName>
</protein>
<dbReference type="STRING" id="86416.Clopa_0309"/>
<feature type="compositionally biased region" description="Basic and acidic residues" evidence="1">
    <location>
        <begin position="91"/>
        <end position="118"/>
    </location>
</feature>
<dbReference type="Pfam" id="PF05582">
    <property type="entry name" value="Peptidase_U57"/>
    <property type="match status" value="2"/>
</dbReference>
<dbReference type="Proteomes" id="UP000013523">
    <property type="component" value="Chromosome"/>
</dbReference>
<evidence type="ECO:0000256" key="1">
    <source>
        <dbReference type="SAM" id="MobiDB-lite"/>
    </source>
</evidence>
<sequence>MKIGDTVVRKSYDKDITFKIIDITDTDKGIIYILNGVNLRIVADAPLEDLEQIDEDSLGISDIVFNRKVNESIKNIINSRNSSNNTKRYKNNRDRKNVKANRETKSKRNSRESETAKNYDRDLKKIKITTIDSSDSMVFSRPGKILHIDGDATYLDVCIKVYKQLSINVVGKVIPESKQPEEIVNIVKEVKPDIVVITGHDGVAKGVKDYFDLNNYRNSKYFVDSVSRLRDYEPNYDDLVIYAGACQSCYEAILDAGAN</sequence>
<dbReference type="HOGENOM" id="CLU_083246_0_0_9"/>
<dbReference type="AlphaFoldDB" id="R4K0S1"/>
<dbReference type="PIRSF" id="PIRSF011575">
    <property type="entry name" value="YabG"/>
    <property type="match status" value="1"/>
</dbReference>
<reference evidence="2 3" key="1">
    <citation type="submission" date="2012-01" db="EMBL/GenBank/DDBJ databases">
        <title>Complete sequence of chromosome of Clostridium pasteurianum BC1.</title>
        <authorList>
            <consortium name="US DOE Joint Genome Institute"/>
            <person name="Lucas S."/>
            <person name="Han J."/>
            <person name="Lapidus A."/>
            <person name="Cheng J.-F."/>
            <person name="Goodwin L."/>
            <person name="Pitluck S."/>
            <person name="Peters L."/>
            <person name="Mikhailova N."/>
            <person name="Teshima H."/>
            <person name="Detter J.C."/>
            <person name="Han C."/>
            <person name="Tapia R."/>
            <person name="Land M."/>
            <person name="Hauser L."/>
            <person name="Kyrpides N."/>
            <person name="Ivanova N."/>
            <person name="Pagani I."/>
            <person name="Dunn J."/>
            <person name="Taghavi S."/>
            <person name="Francis A."/>
            <person name="van der Lelie D."/>
            <person name="Woyke T."/>
        </authorList>
    </citation>
    <scope>NUCLEOTIDE SEQUENCE [LARGE SCALE GENOMIC DNA]</scope>
    <source>
        <strain evidence="2 3">BC1</strain>
    </source>
</reference>
<organism evidence="2 3">
    <name type="scientific">Clostridium pasteurianum BC1</name>
    <dbReference type="NCBI Taxonomy" id="86416"/>
    <lineage>
        <taxon>Bacteria</taxon>
        <taxon>Bacillati</taxon>
        <taxon>Bacillota</taxon>
        <taxon>Clostridia</taxon>
        <taxon>Eubacteriales</taxon>
        <taxon>Clostridiaceae</taxon>
        <taxon>Clostridium</taxon>
    </lineage>
</organism>
<accession>R4K0S1</accession>
<evidence type="ECO:0000313" key="3">
    <source>
        <dbReference type="Proteomes" id="UP000013523"/>
    </source>
</evidence>
<evidence type="ECO:0000313" key="2">
    <source>
        <dbReference type="EMBL" id="AGK95371.1"/>
    </source>
</evidence>
<dbReference type="EMBL" id="CP003261">
    <property type="protein sequence ID" value="AGK95371.1"/>
    <property type="molecule type" value="Genomic_DNA"/>
</dbReference>
<dbReference type="InterPro" id="IPR008764">
    <property type="entry name" value="Peptidase_U57"/>
</dbReference>
<dbReference type="eggNOG" id="ENOG502Z7P7">
    <property type="taxonomic scope" value="Bacteria"/>
</dbReference>